<feature type="domain" description="Glycosyltransferase 2-like" evidence="1">
    <location>
        <begin position="5"/>
        <end position="133"/>
    </location>
</feature>
<dbReference type="AlphaFoldDB" id="G6YM30"/>
<accession>G6YM30</accession>
<reference evidence="2 3" key="1">
    <citation type="journal article" date="2012" name="J. Bacteriol.">
        <title>Draft Genome Sequence of Plant Growth-Promoting Rhizobium Mesorhizobium amorphae, Isolated from Zinc-Lead Mine Tailings.</title>
        <authorList>
            <person name="Hao X."/>
            <person name="Lin Y."/>
            <person name="Johnstone L."/>
            <person name="Baltrus D.A."/>
            <person name="Miller S.J."/>
            <person name="Wei G."/>
            <person name="Rensing C."/>
        </authorList>
    </citation>
    <scope>NUCLEOTIDE SEQUENCE [LARGE SCALE GENOMIC DNA]</scope>
    <source>
        <strain evidence="2 3">CCNWGS0123</strain>
    </source>
</reference>
<dbReference type="SUPFAM" id="SSF53448">
    <property type="entry name" value="Nucleotide-diphospho-sugar transferases"/>
    <property type="match status" value="1"/>
</dbReference>
<keyword evidence="3" id="KW-1185">Reference proteome</keyword>
<evidence type="ECO:0000313" key="3">
    <source>
        <dbReference type="Proteomes" id="UP000002949"/>
    </source>
</evidence>
<protein>
    <submittedName>
        <fullName evidence="2">Glycosyl transferase</fullName>
    </submittedName>
</protein>
<sequence>MTTFSVIMATYNRGRHILPSIQSVLRQTRQDFELLVVGDCCTDDTADVVQALASPQIRWSTLSERGGSQAFPNNAGIELARGQYIAYLGHDDLWAPDHLQALADLFGHNQQPDFVVSGTIFHGPRASNFRWVTGIFSEPDAALKHFFPPSSFGHRRDVVDRIGKWRSPKEITAPVDADFMLRAAKSGMRFVSTQRITVQKFAAGHRYLSYMSQGSDEQERMARRMARPGFDGYLASELTKAKAANTYMIMVHPDYERFEKGQLATQIATNKGIVRPNLSSLRQREVVKQDSSPKALDWSPFQAGGDWILWVGCNPRPKLLVPFKYAGKARICLHIRHVQREALTRLKLSVNGQPVVASISGVRQVGDLWNAQATFETALRKDDHTILELHLTRLQRPAGRNGIGVADIEVTPLGWRGLVAKGKRFLARSATGNRVLANLARGKRLLAKFRPAR</sequence>
<dbReference type="GO" id="GO:0016740">
    <property type="term" value="F:transferase activity"/>
    <property type="evidence" value="ECO:0007669"/>
    <property type="project" value="UniProtKB-KW"/>
</dbReference>
<dbReference type="PANTHER" id="PTHR43685:SF2">
    <property type="entry name" value="GLYCOSYLTRANSFERASE 2-LIKE DOMAIN-CONTAINING PROTEIN"/>
    <property type="match status" value="1"/>
</dbReference>
<dbReference type="OrthoDB" id="5291101at2"/>
<name>G6YM30_9HYPH</name>
<evidence type="ECO:0000313" key="2">
    <source>
        <dbReference type="EMBL" id="EHH02257.1"/>
    </source>
</evidence>
<organism evidence="2 3">
    <name type="scientific">Mesorhizobium amorphae CCNWGS0123</name>
    <dbReference type="NCBI Taxonomy" id="1082933"/>
    <lineage>
        <taxon>Bacteria</taxon>
        <taxon>Pseudomonadati</taxon>
        <taxon>Pseudomonadota</taxon>
        <taxon>Alphaproteobacteria</taxon>
        <taxon>Hyphomicrobiales</taxon>
        <taxon>Phyllobacteriaceae</taxon>
        <taxon>Mesorhizobium</taxon>
    </lineage>
</organism>
<dbReference type="Pfam" id="PF00535">
    <property type="entry name" value="Glycos_transf_2"/>
    <property type="match status" value="1"/>
</dbReference>
<proteinExistence type="predicted"/>
<gene>
    <name evidence="2" type="ORF">MEA186_35464</name>
</gene>
<dbReference type="eggNOG" id="COG1216">
    <property type="taxonomic scope" value="Bacteria"/>
</dbReference>
<dbReference type="Proteomes" id="UP000002949">
    <property type="component" value="Unassembled WGS sequence"/>
</dbReference>
<dbReference type="EMBL" id="AGSN01000259">
    <property type="protein sequence ID" value="EHH02257.1"/>
    <property type="molecule type" value="Genomic_DNA"/>
</dbReference>
<dbReference type="Gene3D" id="3.90.550.10">
    <property type="entry name" value="Spore Coat Polysaccharide Biosynthesis Protein SpsA, Chain A"/>
    <property type="match status" value="1"/>
</dbReference>
<dbReference type="KEGG" id="mamo:A6B35_06780"/>
<dbReference type="InterPro" id="IPR050834">
    <property type="entry name" value="Glycosyltransf_2"/>
</dbReference>
<dbReference type="PATRIC" id="fig|1082933.3.peg.6884"/>
<dbReference type="STRING" id="1082933.A6B35_06780"/>
<dbReference type="InterPro" id="IPR029044">
    <property type="entry name" value="Nucleotide-diphossugar_trans"/>
</dbReference>
<keyword evidence="2" id="KW-0808">Transferase</keyword>
<evidence type="ECO:0000259" key="1">
    <source>
        <dbReference type="Pfam" id="PF00535"/>
    </source>
</evidence>
<dbReference type="InterPro" id="IPR001173">
    <property type="entry name" value="Glyco_trans_2-like"/>
</dbReference>
<dbReference type="PANTHER" id="PTHR43685">
    <property type="entry name" value="GLYCOSYLTRANSFERASE"/>
    <property type="match status" value="1"/>
</dbReference>